<feature type="transmembrane region" description="Helical" evidence="1">
    <location>
        <begin position="379"/>
        <end position="401"/>
    </location>
</feature>
<dbReference type="AlphaFoldDB" id="A0A8A2VPI7"/>
<feature type="transmembrane region" description="Helical" evidence="1">
    <location>
        <begin position="354"/>
        <end position="373"/>
    </location>
</feature>
<feature type="transmembrane region" description="Helical" evidence="1">
    <location>
        <begin position="269"/>
        <end position="289"/>
    </location>
</feature>
<feature type="transmembrane region" description="Helical" evidence="1">
    <location>
        <begin position="152"/>
        <end position="175"/>
    </location>
</feature>
<feature type="transmembrane region" description="Helical" evidence="1">
    <location>
        <begin position="86"/>
        <end position="107"/>
    </location>
</feature>
<dbReference type="Proteomes" id="UP000663203">
    <property type="component" value="Chromosome"/>
</dbReference>
<evidence type="ECO:0000256" key="1">
    <source>
        <dbReference type="SAM" id="Phobius"/>
    </source>
</evidence>
<protein>
    <submittedName>
        <fullName evidence="2">Uncharacterized protein</fullName>
    </submittedName>
</protein>
<keyword evidence="1" id="KW-1133">Transmembrane helix</keyword>
<keyword evidence="1" id="KW-0812">Transmembrane</keyword>
<proteinExistence type="predicted"/>
<feature type="transmembrane region" description="Helical" evidence="1">
    <location>
        <begin position="296"/>
        <end position="316"/>
    </location>
</feature>
<feature type="transmembrane region" description="Helical" evidence="1">
    <location>
        <begin position="29"/>
        <end position="48"/>
    </location>
</feature>
<feature type="transmembrane region" description="Helical" evidence="1">
    <location>
        <begin position="213"/>
        <end position="232"/>
    </location>
</feature>
<feature type="transmembrane region" description="Helical" evidence="1">
    <location>
        <begin position="244"/>
        <end position="263"/>
    </location>
</feature>
<gene>
    <name evidence="2" type="ORF">J0X25_03370</name>
</gene>
<reference evidence="2 3" key="1">
    <citation type="submission" date="2021-03" db="EMBL/GenBank/DDBJ databases">
        <title>Haloterrigena longa sp. nov. and Haloterrigena limicola sp. nov., extremely halophilic archaea isolated from a salt lake.</title>
        <authorList>
            <person name="Henglin C."/>
        </authorList>
    </citation>
    <scope>NUCLEOTIDE SEQUENCE [LARGE SCALE GENOMIC DNA]</scope>
    <source>
        <strain evidence="2 3">KZCA68</strain>
    </source>
</reference>
<evidence type="ECO:0000313" key="2">
    <source>
        <dbReference type="EMBL" id="QSX00019.1"/>
    </source>
</evidence>
<keyword evidence="3" id="KW-1185">Reference proteome</keyword>
<keyword evidence="1" id="KW-0472">Membrane</keyword>
<feature type="transmembrane region" description="Helical" evidence="1">
    <location>
        <begin position="114"/>
        <end position="132"/>
    </location>
</feature>
<feature type="transmembrane region" description="Helical" evidence="1">
    <location>
        <begin position="182"/>
        <end position="201"/>
    </location>
</feature>
<feature type="transmembrane region" description="Helical" evidence="1">
    <location>
        <begin position="55"/>
        <end position="74"/>
    </location>
</feature>
<organism evidence="2 3">
    <name type="scientific">Haloterrigena alkaliphila</name>
    <dbReference type="NCBI Taxonomy" id="2816475"/>
    <lineage>
        <taxon>Archaea</taxon>
        <taxon>Methanobacteriati</taxon>
        <taxon>Methanobacteriota</taxon>
        <taxon>Stenosarchaea group</taxon>
        <taxon>Halobacteria</taxon>
        <taxon>Halobacteriales</taxon>
        <taxon>Natrialbaceae</taxon>
        <taxon>Haloterrigena</taxon>
    </lineage>
</organism>
<dbReference type="KEGG" id="hakz:J0X25_03370"/>
<name>A0A8A2VPI7_9EURY</name>
<sequence>MAALLSLLASLLVLLGLRSISLLSSLALLPPLSLLAALLVLLVTLLLAAAPTALIVAELCSLGASSVTGLAAVLEVRLVGHVGFELAGGALLSFATGLLLTAVALVLPRSFAALALLAALVVLLRVSLWRLLAPLTALLAARLPAILLPAHLLAALLTTLLGTAAIALLTAHLLLILSTAHLLATPLTALLSLVAGFTTVLEIRFPNRVGLEAALLAGLLAAAASTLLPVAVRALRGGLSTAHLLAILLPAHLLAALLPTLLITPLTPHLLAVLLTAHLVTTVLLAHLLALTTLILLFLVAALWLVLFALVSGFAAELEVGFSNRVGFEVALSIALLAPAALSLLTAAIRRLPAALLATQLLTVLSTLTARLVTTALSAHLLAVLLPAHLLVVLLATRLLAVRSTAIGSAASGRLASILLAVTTRGTATPVGFAGGAADLRFSAVPLLGSASRPAVRRPFAASAAAVQAVEPAAVVLAVASSRRLPVLIASLGVTRAVGTPISRSVAVVSVVHGCWKLGRSVVTRPGAGRPYRTPPVSIARIRRLRHREFDCPSG</sequence>
<feature type="transmembrane region" description="Helical" evidence="1">
    <location>
        <begin position="328"/>
        <end position="347"/>
    </location>
</feature>
<dbReference type="EMBL" id="CP071462">
    <property type="protein sequence ID" value="QSX00019.1"/>
    <property type="molecule type" value="Genomic_DNA"/>
</dbReference>
<accession>A0A8A2VPI7</accession>
<evidence type="ECO:0000313" key="3">
    <source>
        <dbReference type="Proteomes" id="UP000663203"/>
    </source>
</evidence>